<dbReference type="RefSeq" id="YP_010663272.1">
    <property type="nucleotide sequence ID" value="NC_070894.1"/>
</dbReference>
<dbReference type="GeneID" id="77939290"/>
<proteinExistence type="predicted"/>
<dbReference type="Proteomes" id="UP000426952">
    <property type="component" value="Segment"/>
</dbReference>
<accession>A0A649VJN7</accession>
<evidence type="ECO:0000313" key="2">
    <source>
        <dbReference type="Proteomes" id="UP000426952"/>
    </source>
</evidence>
<sequence>MGGSSKQPYFEVKGGDQEVYLRNVCRVMVLVPKTIQLLTEKGFVRKEGKYYFFDLTNGVYIFECTGLVDLKSGDTALGFVLVSASE</sequence>
<name>A0A649VJN7_9CAUD</name>
<keyword evidence="2" id="KW-1185">Reference proteome</keyword>
<dbReference type="KEGG" id="vg:77939290"/>
<evidence type="ECO:0000313" key="1">
    <source>
        <dbReference type="EMBL" id="QGJ92172.1"/>
    </source>
</evidence>
<organism evidence="1 2">
    <name type="scientific">Gordonia phage Lauer</name>
    <dbReference type="NCBI Taxonomy" id="2656538"/>
    <lineage>
        <taxon>Viruses</taxon>
        <taxon>Duplodnaviria</taxon>
        <taxon>Heunggongvirae</taxon>
        <taxon>Uroviricota</taxon>
        <taxon>Caudoviricetes</taxon>
        <taxon>Ponsvirus</taxon>
        <taxon>Ponsvirus lauer</taxon>
    </lineage>
</organism>
<protein>
    <submittedName>
        <fullName evidence="1">Uncharacterized protein</fullName>
    </submittedName>
</protein>
<reference evidence="1 2" key="1">
    <citation type="submission" date="2019-10" db="EMBL/GenBank/DDBJ databases">
        <authorList>
            <person name="Johnson B.J."/>
            <person name="Garlena R.A."/>
            <person name="Russell D.A."/>
            <person name="Pope W.H."/>
            <person name="Jacobs-Sera D."/>
            <person name="Hatfull G.F."/>
        </authorList>
    </citation>
    <scope>NUCLEOTIDE SEQUENCE [LARGE SCALE GENOMIC DNA]</scope>
</reference>
<gene>
    <name evidence="1" type="primary">65</name>
    <name evidence="1" type="ORF">PBI_LAUER_65</name>
</gene>
<dbReference type="EMBL" id="MN586015">
    <property type="protein sequence ID" value="QGJ92172.1"/>
    <property type="molecule type" value="Genomic_DNA"/>
</dbReference>